<dbReference type="RefSeq" id="WP_184015211.1">
    <property type="nucleotide sequence ID" value="NZ_JACIJC010000001.1"/>
</dbReference>
<comment type="caution">
    <text evidence="3">The sequence shown here is derived from an EMBL/GenBank/DDBJ whole genome shotgun (WGS) entry which is preliminary data.</text>
</comment>
<gene>
    <name evidence="3" type="ORF">FHS49_000673</name>
</gene>
<reference evidence="3 4" key="1">
    <citation type="submission" date="2020-08" db="EMBL/GenBank/DDBJ databases">
        <title>Genomic Encyclopedia of Type Strains, Phase IV (KMG-IV): sequencing the most valuable type-strain genomes for metagenomic binning, comparative biology and taxonomic classification.</title>
        <authorList>
            <person name="Goeker M."/>
        </authorList>
    </citation>
    <scope>NUCLEOTIDE SEQUENCE [LARGE SCALE GENOMIC DNA]</scope>
    <source>
        <strain evidence="3 4">DSM 25079</strain>
    </source>
</reference>
<dbReference type="GO" id="GO:0047617">
    <property type="term" value="F:fatty acyl-CoA hydrolase activity"/>
    <property type="evidence" value="ECO:0007669"/>
    <property type="project" value="TreeGrafter"/>
</dbReference>
<organism evidence="3 4">
    <name type="scientific">Sphingobium boeckii</name>
    <dbReference type="NCBI Taxonomy" id="1082345"/>
    <lineage>
        <taxon>Bacteria</taxon>
        <taxon>Pseudomonadati</taxon>
        <taxon>Pseudomonadota</taxon>
        <taxon>Alphaproteobacteria</taxon>
        <taxon>Sphingomonadales</taxon>
        <taxon>Sphingomonadaceae</taxon>
        <taxon>Sphingobium</taxon>
    </lineage>
</organism>
<accession>A0A7W9AFF5</accession>
<dbReference type="InterPro" id="IPR050563">
    <property type="entry name" value="4-hydroxybenzoyl-CoA_TE"/>
</dbReference>
<proteinExistence type="inferred from homology"/>
<dbReference type="Gene3D" id="3.10.129.10">
    <property type="entry name" value="Hotdog Thioesterase"/>
    <property type="match status" value="1"/>
</dbReference>
<dbReference type="AlphaFoldDB" id="A0A7W9AFF5"/>
<keyword evidence="4" id="KW-1185">Reference proteome</keyword>
<dbReference type="InterPro" id="IPR029069">
    <property type="entry name" value="HotDog_dom_sf"/>
</dbReference>
<dbReference type="Proteomes" id="UP000549617">
    <property type="component" value="Unassembled WGS sequence"/>
</dbReference>
<comment type="similarity">
    <text evidence="1">Belongs to the 4-hydroxybenzoyl-CoA thioesterase family.</text>
</comment>
<dbReference type="PANTHER" id="PTHR31793">
    <property type="entry name" value="4-HYDROXYBENZOYL-COA THIOESTERASE FAMILY MEMBER"/>
    <property type="match status" value="1"/>
</dbReference>
<name>A0A7W9AFF5_9SPHN</name>
<dbReference type="EC" id="3.1.2.-" evidence="3"/>
<keyword evidence="2 3" id="KW-0378">Hydrolase</keyword>
<dbReference type="EMBL" id="JACIJC010000001">
    <property type="protein sequence ID" value="MBB5684682.1"/>
    <property type="molecule type" value="Genomic_DNA"/>
</dbReference>
<evidence type="ECO:0000313" key="3">
    <source>
        <dbReference type="EMBL" id="MBB5684682.1"/>
    </source>
</evidence>
<dbReference type="PANTHER" id="PTHR31793:SF27">
    <property type="entry name" value="NOVEL THIOESTERASE SUPERFAMILY DOMAIN AND SAPOSIN A-TYPE DOMAIN CONTAINING PROTEIN (0610012H03RIK)"/>
    <property type="match status" value="1"/>
</dbReference>
<dbReference type="Pfam" id="PF13279">
    <property type="entry name" value="4HBT_2"/>
    <property type="match status" value="1"/>
</dbReference>
<dbReference type="SUPFAM" id="SSF54637">
    <property type="entry name" value="Thioesterase/thiol ester dehydrase-isomerase"/>
    <property type="match status" value="1"/>
</dbReference>
<evidence type="ECO:0000256" key="1">
    <source>
        <dbReference type="ARBA" id="ARBA00005953"/>
    </source>
</evidence>
<evidence type="ECO:0000256" key="2">
    <source>
        <dbReference type="ARBA" id="ARBA00022801"/>
    </source>
</evidence>
<protein>
    <submittedName>
        <fullName evidence="3">Acyl-CoA thioester hydrolase</fullName>
        <ecNumber evidence="3">3.1.2.-</ecNumber>
    </submittedName>
</protein>
<evidence type="ECO:0000313" key="4">
    <source>
        <dbReference type="Proteomes" id="UP000549617"/>
    </source>
</evidence>
<dbReference type="CDD" id="cd00586">
    <property type="entry name" value="4HBT"/>
    <property type="match status" value="1"/>
</dbReference>
<sequence>MSFSLLITAQPGDIDELGHVNNAVWVRWIQDMATSHWAAAADPAHVDAYVWVVTRHEIDYRGNVQAGETLTARTWVGEAPRGARFDRYVEFTGADGKVKVNAKTTWAIVDRKTGRILRIPKEVAAPFLIGAQE</sequence>